<keyword evidence="2" id="KW-0812">Transmembrane</keyword>
<evidence type="ECO:0000256" key="2">
    <source>
        <dbReference type="SAM" id="Phobius"/>
    </source>
</evidence>
<reference evidence="3 4" key="1">
    <citation type="submission" date="2019-12" db="EMBL/GenBank/DDBJ databases">
        <title>the WGS of Blastococcus saxobsidens 67B17.</title>
        <authorList>
            <person name="Jiang Z."/>
        </authorList>
    </citation>
    <scope>NUCLEOTIDE SEQUENCE [LARGE SCALE GENOMIC DNA]</scope>
    <source>
        <strain evidence="3 4">67B17</strain>
    </source>
</reference>
<feature type="transmembrane region" description="Helical" evidence="2">
    <location>
        <begin position="167"/>
        <end position="193"/>
    </location>
</feature>
<evidence type="ECO:0000313" key="4">
    <source>
        <dbReference type="Proteomes" id="UP000479241"/>
    </source>
</evidence>
<feature type="compositionally biased region" description="Polar residues" evidence="1">
    <location>
        <begin position="7"/>
        <end position="20"/>
    </location>
</feature>
<keyword evidence="2" id="KW-0472">Membrane</keyword>
<sequence>MRPPEPTSGSRLTGGPTESSPGRRHRLVYLALALGVLLTRLPFLAGTGLGRDPDAWRLWLAGRIAADTGSYVPSRPPGYPALELVATALQGVPWEVFAALTTGATAVAVVAIAALARDLGVRWWPVVGAGLALTHVVLVTSTAFMDYAWALAALGCALLAARRRRPVAAGALLGLAVACRPSSAVAAVALLVVAALLPWWTLRRVLVAGAAAAAVVLAFFAVPLATYGPDLLSAAPEPFRLERTVQHVGAGVAGVAGAVGLALVAGAAAFRWARGGRPAPDGERRAWRTALAAGIVAQLGAYLLLPVDAAYLIPAVAMVWLLAGMLLRRAELAVLVAAAVAGSLVPGLGVPSAAEVAADRRATLEETTAMVEAVERLPAGSLVVVRGRLPQLLALAGAEVLPSLDPAGTAARVTLDGGQVVTYAYRPSDRENPRVYRLPGVSGAPEHLPVLPV</sequence>
<dbReference type="AlphaFoldDB" id="A0A6L9VXQ0"/>
<comment type="caution">
    <text evidence="3">The sequence shown here is derived from an EMBL/GenBank/DDBJ whole genome shotgun (WGS) entry which is preliminary data.</text>
</comment>
<organism evidence="3 4">
    <name type="scientific">Blastococcus saxobsidens</name>
    <dbReference type="NCBI Taxonomy" id="138336"/>
    <lineage>
        <taxon>Bacteria</taxon>
        <taxon>Bacillati</taxon>
        <taxon>Actinomycetota</taxon>
        <taxon>Actinomycetes</taxon>
        <taxon>Geodermatophilales</taxon>
        <taxon>Geodermatophilaceae</taxon>
        <taxon>Blastococcus</taxon>
    </lineage>
</organism>
<evidence type="ECO:0000313" key="3">
    <source>
        <dbReference type="EMBL" id="NEK84239.1"/>
    </source>
</evidence>
<feature type="transmembrane region" description="Helical" evidence="2">
    <location>
        <begin position="285"/>
        <end position="305"/>
    </location>
</feature>
<feature type="region of interest" description="Disordered" evidence="1">
    <location>
        <begin position="1"/>
        <end position="21"/>
    </location>
</feature>
<gene>
    <name evidence="3" type="ORF">GCU60_00415</name>
</gene>
<evidence type="ECO:0000256" key="1">
    <source>
        <dbReference type="SAM" id="MobiDB-lite"/>
    </source>
</evidence>
<feature type="transmembrane region" description="Helical" evidence="2">
    <location>
        <begin position="96"/>
        <end position="116"/>
    </location>
</feature>
<protein>
    <recommendedName>
        <fullName evidence="5">Glycosyltransferase RgtA/B/C/D-like domain-containing protein</fullName>
    </recommendedName>
</protein>
<dbReference type="RefSeq" id="WP_163201665.1">
    <property type="nucleotide sequence ID" value="NZ_JAAGWG010000001.1"/>
</dbReference>
<evidence type="ECO:0008006" key="5">
    <source>
        <dbReference type="Google" id="ProtNLM"/>
    </source>
</evidence>
<proteinExistence type="predicted"/>
<feature type="transmembrane region" description="Helical" evidence="2">
    <location>
        <begin position="27"/>
        <end position="49"/>
    </location>
</feature>
<feature type="transmembrane region" description="Helical" evidence="2">
    <location>
        <begin position="334"/>
        <end position="354"/>
    </location>
</feature>
<dbReference type="EMBL" id="JAAGWG010000001">
    <property type="protein sequence ID" value="NEK84239.1"/>
    <property type="molecule type" value="Genomic_DNA"/>
</dbReference>
<keyword evidence="2" id="KW-1133">Transmembrane helix</keyword>
<dbReference type="Proteomes" id="UP000479241">
    <property type="component" value="Unassembled WGS sequence"/>
</dbReference>
<feature type="transmembrane region" description="Helical" evidence="2">
    <location>
        <begin position="248"/>
        <end position="273"/>
    </location>
</feature>
<feature type="transmembrane region" description="Helical" evidence="2">
    <location>
        <begin position="128"/>
        <end position="161"/>
    </location>
</feature>
<name>A0A6L9VXQ0_9ACTN</name>
<feature type="transmembrane region" description="Helical" evidence="2">
    <location>
        <begin position="205"/>
        <end position="228"/>
    </location>
</feature>
<accession>A0A6L9VXQ0</accession>